<dbReference type="InterPro" id="IPR000305">
    <property type="entry name" value="GIY-YIG_endonuc"/>
</dbReference>
<accession>A0ABT0S6C3</accession>
<dbReference type="Proteomes" id="UP001165383">
    <property type="component" value="Unassembled WGS sequence"/>
</dbReference>
<keyword evidence="4" id="KW-1185">Reference proteome</keyword>
<protein>
    <submittedName>
        <fullName evidence="3">GIY-YIG nuclease family protein</fullName>
    </submittedName>
</protein>
<dbReference type="EMBL" id="JAMGBB010000001">
    <property type="protein sequence ID" value="MCL6739873.1"/>
    <property type="molecule type" value="Genomic_DNA"/>
</dbReference>
<evidence type="ECO:0000313" key="4">
    <source>
        <dbReference type="Proteomes" id="UP001165383"/>
    </source>
</evidence>
<dbReference type="InterPro" id="IPR035901">
    <property type="entry name" value="GIY-YIG_endonuc_sf"/>
</dbReference>
<evidence type="ECO:0000256" key="1">
    <source>
        <dbReference type="ARBA" id="ARBA00007435"/>
    </source>
</evidence>
<evidence type="ECO:0000259" key="2">
    <source>
        <dbReference type="PROSITE" id="PS50164"/>
    </source>
</evidence>
<dbReference type="PROSITE" id="PS50164">
    <property type="entry name" value="GIY_YIG"/>
    <property type="match status" value="1"/>
</dbReference>
<comment type="caution">
    <text evidence="3">The sequence shown here is derived from an EMBL/GenBank/DDBJ whole genome shotgun (WGS) entry which is preliminary data.</text>
</comment>
<dbReference type="InterPro" id="IPR050190">
    <property type="entry name" value="UPF0213_domain"/>
</dbReference>
<reference evidence="3" key="1">
    <citation type="submission" date="2022-05" db="EMBL/GenBank/DDBJ databases">
        <authorList>
            <person name="Jo J.-H."/>
            <person name="Im W.-T."/>
        </authorList>
    </citation>
    <scope>NUCLEOTIDE SEQUENCE</scope>
    <source>
        <strain evidence="3">RB56-2</strain>
    </source>
</reference>
<dbReference type="Gene3D" id="3.40.1440.10">
    <property type="entry name" value="GIY-YIG endonuclease"/>
    <property type="match status" value="1"/>
</dbReference>
<name>A0ABT0S6C3_9SPHN</name>
<proteinExistence type="inferred from homology"/>
<organism evidence="3 4">
    <name type="scientific">Sphingomonas brevis</name>
    <dbReference type="NCBI Taxonomy" id="2908206"/>
    <lineage>
        <taxon>Bacteria</taxon>
        <taxon>Pseudomonadati</taxon>
        <taxon>Pseudomonadota</taxon>
        <taxon>Alphaproteobacteria</taxon>
        <taxon>Sphingomonadales</taxon>
        <taxon>Sphingomonadaceae</taxon>
        <taxon>Sphingomonas</taxon>
    </lineage>
</organism>
<dbReference type="PANTHER" id="PTHR34477:SF5">
    <property type="entry name" value="BSL5627 PROTEIN"/>
    <property type="match status" value="1"/>
</dbReference>
<feature type="domain" description="GIY-YIG" evidence="2">
    <location>
        <begin position="3"/>
        <end position="80"/>
    </location>
</feature>
<dbReference type="CDD" id="cd10448">
    <property type="entry name" value="GIY-YIG_unchar_3"/>
    <property type="match status" value="1"/>
</dbReference>
<sequence>MERQPCVYLLARASHSTFYTGVTSDLIGRIWQHRTEATKGFTARYGIKRLVWFEVHETMESAILREKQIKRWRRQWKYDFVNAGNPGWRDLAEDLGFDPLPLGRQADP</sequence>
<dbReference type="Pfam" id="PF01541">
    <property type="entry name" value="GIY-YIG"/>
    <property type="match status" value="1"/>
</dbReference>
<dbReference type="SUPFAM" id="SSF82771">
    <property type="entry name" value="GIY-YIG endonuclease"/>
    <property type="match status" value="1"/>
</dbReference>
<gene>
    <name evidence="3" type="ORF">LZ518_01800</name>
</gene>
<dbReference type="RefSeq" id="WP_249914339.1">
    <property type="nucleotide sequence ID" value="NZ_JAMGBB010000001.1"/>
</dbReference>
<evidence type="ECO:0000313" key="3">
    <source>
        <dbReference type="EMBL" id="MCL6739873.1"/>
    </source>
</evidence>
<comment type="similarity">
    <text evidence="1">Belongs to the UPF0213 family.</text>
</comment>
<dbReference type="PANTHER" id="PTHR34477">
    <property type="entry name" value="UPF0213 PROTEIN YHBQ"/>
    <property type="match status" value="1"/>
</dbReference>